<name>A0ABT1J4A4_9ACTN</name>
<organism evidence="1 2">
    <name type="scientific">Kitasatospora paracochleata</name>
    <dbReference type="NCBI Taxonomy" id="58354"/>
    <lineage>
        <taxon>Bacteria</taxon>
        <taxon>Bacillati</taxon>
        <taxon>Actinomycetota</taxon>
        <taxon>Actinomycetes</taxon>
        <taxon>Kitasatosporales</taxon>
        <taxon>Streptomycetaceae</taxon>
        <taxon>Kitasatospora</taxon>
    </lineage>
</organism>
<evidence type="ECO:0008006" key="3">
    <source>
        <dbReference type="Google" id="ProtNLM"/>
    </source>
</evidence>
<evidence type="ECO:0000313" key="1">
    <source>
        <dbReference type="EMBL" id="MCP2312264.1"/>
    </source>
</evidence>
<sequence length="132" mass="14863">MSKLEIDALTAEFFGAFDNRGGKPADLARLRRLMVPGGVIVVTGPNYAAYSVEEFIEPRERLLNEGRLTEFSEWETAERTDIAGDIACRFGEYRKSGLLDGEPYEGGGSKTFQFVRTPEGWRIAAFSWYDRP</sequence>
<accession>A0ABT1J4A4</accession>
<keyword evidence="2" id="KW-1185">Reference proteome</keyword>
<comment type="caution">
    <text evidence="1">The sequence shown here is derived from an EMBL/GenBank/DDBJ whole genome shotgun (WGS) entry which is preliminary data.</text>
</comment>
<proteinExistence type="predicted"/>
<evidence type="ECO:0000313" key="2">
    <source>
        <dbReference type="Proteomes" id="UP001206483"/>
    </source>
</evidence>
<dbReference type="InterPro" id="IPR032710">
    <property type="entry name" value="NTF2-like_dom_sf"/>
</dbReference>
<gene>
    <name evidence="1" type="ORF">FHR36_005430</name>
</gene>
<reference evidence="1 2" key="1">
    <citation type="submission" date="2022-06" db="EMBL/GenBank/DDBJ databases">
        <title>Sequencing the genomes of 1000 actinobacteria strains.</title>
        <authorList>
            <person name="Klenk H.-P."/>
        </authorList>
    </citation>
    <scope>NUCLEOTIDE SEQUENCE [LARGE SCALE GENOMIC DNA]</scope>
    <source>
        <strain evidence="1 2">DSM 41656</strain>
    </source>
</reference>
<protein>
    <recommendedName>
        <fullName evidence="3">DUF4440 domain-containing protein</fullName>
    </recommendedName>
</protein>
<dbReference type="Gene3D" id="3.10.450.50">
    <property type="match status" value="1"/>
</dbReference>
<dbReference type="Proteomes" id="UP001206483">
    <property type="component" value="Unassembled WGS sequence"/>
</dbReference>
<dbReference type="RefSeq" id="WP_253801215.1">
    <property type="nucleotide sequence ID" value="NZ_BAAAUB010000069.1"/>
</dbReference>
<dbReference type="EMBL" id="JAMZDX010000005">
    <property type="protein sequence ID" value="MCP2312264.1"/>
    <property type="molecule type" value="Genomic_DNA"/>
</dbReference>
<dbReference type="SUPFAM" id="SSF54427">
    <property type="entry name" value="NTF2-like"/>
    <property type="match status" value="1"/>
</dbReference>